<dbReference type="EMBL" id="QPFP01000637">
    <property type="protein sequence ID" value="TEB04475.1"/>
    <property type="molecule type" value="Genomic_DNA"/>
</dbReference>
<organism evidence="1 3">
    <name type="scientific">Coprinellus micaceus</name>
    <name type="common">Glistening ink-cap mushroom</name>
    <name type="synonym">Coprinus micaceus</name>
    <dbReference type="NCBI Taxonomy" id="71717"/>
    <lineage>
        <taxon>Eukaryota</taxon>
        <taxon>Fungi</taxon>
        <taxon>Dikarya</taxon>
        <taxon>Basidiomycota</taxon>
        <taxon>Agaricomycotina</taxon>
        <taxon>Agaricomycetes</taxon>
        <taxon>Agaricomycetidae</taxon>
        <taxon>Agaricales</taxon>
        <taxon>Agaricineae</taxon>
        <taxon>Psathyrellaceae</taxon>
        <taxon>Coprinellus</taxon>
    </lineage>
</organism>
<sequence>MPLIVRRLSDLSCSQLRAHCLQYDTICVNSSARKPQLMTALAAAYTHTCESIARHIATYVMLCSIPLSVTLGEGKQGSMCIYTHFIPTSTGGKLRLASPAVAVIF</sequence>
<protein>
    <submittedName>
        <fullName evidence="1">Uncharacterized protein</fullName>
    </submittedName>
</protein>
<dbReference type="AlphaFoldDB" id="A0A4Y7R6A6"/>
<evidence type="ECO:0000313" key="2">
    <source>
        <dbReference type="EMBL" id="TEB26376.1"/>
    </source>
</evidence>
<accession>A0A4Y7R6A6</accession>
<keyword evidence="3" id="KW-1185">Reference proteome</keyword>
<proteinExistence type="predicted"/>
<gene>
    <name evidence="2" type="ORF">FA13DRAFT_1737555</name>
    <name evidence="1" type="ORF">FA13DRAFT_1750556</name>
</gene>
<evidence type="ECO:0000313" key="1">
    <source>
        <dbReference type="EMBL" id="TEB04475.1"/>
    </source>
</evidence>
<comment type="caution">
    <text evidence="1">The sequence shown here is derived from an EMBL/GenBank/DDBJ whole genome shotgun (WGS) entry which is preliminary data.</text>
</comment>
<name>A0A4Y7R6A6_COPMI</name>
<dbReference type="Proteomes" id="UP000298030">
    <property type="component" value="Unassembled WGS sequence"/>
</dbReference>
<reference evidence="1 3" key="1">
    <citation type="journal article" date="2019" name="Nat. Ecol. Evol.">
        <title>Megaphylogeny resolves global patterns of mushroom evolution.</title>
        <authorList>
            <person name="Varga T."/>
            <person name="Krizsan K."/>
            <person name="Foldi C."/>
            <person name="Dima B."/>
            <person name="Sanchez-Garcia M."/>
            <person name="Sanchez-Ramirez S."/>
            <person name="Szollosi G.J."/>
            <person name="Szarkandi J.G."/>
            <person name="Papp V."/>
            <person name="Albert L."/>
            <person name="Andreopoulos W."/>
            <person name="Angelini C."/>
            <person name="Antonin V."/>
            <person name="Barry K.W."/>
            <person name="Bougher N.L."/>
            <person name="Buchanan P."/>
            <person name="Buyck B."/>
            <person name="Bense V."/>
            <person name="Catcheside P."/>
            <person name="Chovatia M."/>
            <person name="Cooper J."/>
            <person name="Damon W."/>
            <person name="Desjardin D."/>
            <person name="Finy P."/>
            <person name="Geml J."/>
            <person name="Haridas S."/>
            <person name="Hughes K."/>
            <person name="Justo A."/>
            <person name="Karasinski D."/>
            <person name="Kautmanova I."/>
            <person name="Kiss B."/>
            <person name="Kocsube S."/>
            <person name="Kotiranta H."/>
            <person name="LaButti K.M."/>
            <person name="Lechner B.E."/>
            <person name="Liimatainen K."/>
            <person name="Lipzen A."/>
            <person name="Lukacs Z."/>
            <person name="Mihaltcheva S."/>
            <person name="Morgado L.N."/>
            <person name="Niskanen T."/>
            <person name="Noordeloos M.E."/>
            <person name="Ohm R.A."/>
            <person name="Ortiz-Santana B."/>
            <person name="Ovrebo C."/>
            <person name="Racz N."/>
            <person name="Riley R."/>
            <person name="Savchenko A."/>
            <person name="Shiryaev A."/>
            <person name="Soop K."/>
            <person name="Spirin V."/>
            <person name="Szebenyi C."/>
            <person name="Tomsovsky M."/>
            <person name="Tulloss R.E."/>
            <person name="Uehling J."/>
            <person name="Grigoriev I.V."/>
            <person name="Vagvolgyi C."/>
            <person name="Papp T."/>
            <person name="Martin F.M."/>
            <person name="Miettinen O."/>
            <person name="Hibbett D.S."/>
            <person name="Nagy L.G."/>
        </authorList>
    </citation>
    <scope>NUCLEOTIDE SEQUENCE [LARGE SCALE GENOMIC DNA]</scope>
    <source>
        <strain evidence="1 3">FP101781</strain>
    </source>
</reference>
<evidence type="ECO:0000313" key="3">
    <source>
        <dbReference type="Proteomes" id="UP000298030"/>
    </source>
</evidence>
<dbReference type="EMBL" id="QPFP01000049">
    <property type="protein sequence ID" value="TEB26376.1"/>
    <property type="molecule type" value="Genomic_DNA"/>
</dbReference>